<dbReference type="InterPro" id="IPR030678">
    <property type="entry name" value="Peptide/Ni-bd"/>
</dbReference>
<dbReference type="Proteomes" id="UP000179880">
    <property type="component" value="Unassembled WGS sequence"/>
</dbReference>
<organism evidence="6 7">
    <name type="scientific">Candidatus Nomurabacteria bacterium RIFCSPHIGHO2_02_FULL_42_24</name>
    <dbReference type="NCBI Taxonomy" id="1801757"/>
    <lineage>
        <taxon>Bacteria</taxon>
        <taxon>Candidatus Nomuraibacteriota</taxon>
    </lineage>
</organism>
<keyword evidence="4" id="KW-1133">Transmembrane helix</keyword>
<accession>A0A1F6WI06</accession>
<dbReference type="PIRSF" id="PIRSF002741">
    <property type="entry name" value="MppA"/>
    <property type="match status" value="1"/>
</dbReference>
<evidence type="ECO:0000256" key="2">
    <source>
        <dbReference type="ARBA" id="ARBA00022448"/>
    </source>
</evidence>
<dbReference type="AlphaFoldDB" id="A0A1F6WI06"/>
<gene>
    <name evidence="6" type="ORF">A3B93_02085</name>
</gene>
<dbReference type="PANTHER" id="PTHR30290:SF9">
    <property type="entry name" value="OLIGOPEPTIDE-BINDING PROTEIN APPA"/>
    <property type="match status" value="1"/>
</dbReference>
<dbReference type="Pfam" id="PF00496">
    <property type="entry name" value="SBP_bac_5"/>
    <property type="match status" value="1"/>
</dbReference>
<dbReference type="PANTHER" id="PTHR30290">
    <property type="entry name" value="PERIPLASMIC BINDING COMPONENT OF ABC TRANSPORTER"/>
    <property type="match status" value="1"/>
</dbReference>
<sequence>MKKFIAFLGRLNDIIRTFPKKEYWGFLGLVAVAGLSVLVIAVKVNNLVSLETPVVGGQITEGIIGTPRFINPILAISDADRDLTALVYSGLMRKTPDGQITPDLAERYEISDDGLSYTFFIRKEAVFHDHKPVTADDIIFTITTAQNTMLKSPRKTNWEGVEVEKLDERTVKFTLKQPYASFLENTVMGILPAYKWKELSIDEFSFSDLNTNGIGSGPYRIKKISKKSSGIPAYYELEPFKQFVFGKPHIKEIIIYFYPNEKELLAALDRGDINQAPAISPENAADFKNGSHRISSAVLPRVFGLFFNQSQASVFTDKSVIKAIDLAVDKNRIIKEVLSGYGVSVNGPLPIGFGESVVLSGTENTVPETAVDEAKEVLNKAGWKPGKDGILEKQIKDTKGKKSTTRLQFSISTGDTPELQKTAEIIKENLLALGMAIEIKTFELGTLNQEVIYPREYDALLFGQIIGQGTDLFVFWHSSQRNAPGLNIAMYTSSKTDKILEEIIKTTDPELRRQKYRAFEEEVRKDAPAVFIYSPEFIYVVSKNLKGLNLNNLTLPSDRFLEIHKWYVETEKIWKIFQKND</sequence>
<keyword evidence="3" id="KW-0732">Signal</keyword>
<dbReference type="EMBL" id="MFUH01000027">
    <property type="protein sequence ID" value="OGI81528.1"/>
    <property type="molecule type" value="Genomic_DNA"/>
</dbReference>
<dbReference type="GO" id="GO:1904680">
    <property type="term" value="F:peptide transmembrane transporter activity"/>
    <property type="evidence" value="ECO:0007669"/>
    <property type="project" value="TreeGrafter"/>
</dbReference>
<keyword evidence="4" id="KW-0812">Transmembrane</keyword>
<dbReference type="Gene3D" id="3.40.190.10">
    <property type="entry name" value="Periplasmic binding protein-like II"/>
    <property type="match status" value="1"/>
</dbReference>
<dbReference type="GO" id="GO:0015833">
    <property type="term" value="P:peptide transport"/>
    <property type="evidence" value="ECO:0007669"/>
    <property type="project" value="TreeGrafter"/>
</dbReference>
<name>A0A1F6WI06_9BACT</name>
<dbReference type="GO" id="GO:0042597">
    <property type="term" value="C:periplasmic space"/>
    <property type="evidence" value="ECO:0007669"/>
    <property type="project" value="UniProtKB-ARBA"/>
</dbReference>
<dbReference type="Gene3D" id="3.10.105.10">
    <property type="entry name" value="Dipeptide-binding Protein, Domain 3"/>
    <property type="match status" value="1"/>
</dbReference>
<dbReference type="InterPro" id="IPR000914">
    <property type="entry name" value="SBP_5_dom"/>
</dbReference>
<proteinExistence type="inferred from homology"/>
<comment type="caution">
    <text evidence="6">The sequence shown here is derived from an EMBL/GenBank/DDBJ whole genome shotgun (WGS) entry which is preliminary data.</text>
</comment>
<evidence type="ECO:0000313" key="7">
    <source>
        <dbReference type="Proteomes" id="UP000179880"/>
    </source>
</evidence>
<evidence type="ECO:0000256" key="3">
    <source>
        <dbReference type="ARBA" id="ARBA00022729"/>
    </source>
</evidence>
<evidence type="ECO:0000256" key="1">
    <source>
        <dbReference type="ARBA" id="ARBA00005695"/>
    </source>
</evidence>
<dbReference type="SUPFAM" id="SSF53850">
    <property type="entry name" value="Periplasmic binding protein-like II"/>
    <property type="match status" value="1"/>
</dbReference>
<dbReference type="InterPro" id="IPR039424">
    <property type="entry name" value="SBP_5"/>
</dbReference>
<dbReference type="GO" id="GO:0043190">
    <property type="term" value="C:ATP-binding cassette (ABC) transporter complex"/>
    <property type="evidence" value="ECO:0007669"/>
    <property type="project" value="InterPro"/>
</dbReference>
<dbReference type="Gene3D" id="3.90.76.10">
    <property type="entry name" value="Dipeptide-binding Protein, Domain 1"/>
    <property type="match status" value="1"/>
</dbReference>
<feature type="domain" description="Solute-binding protein family 5" evidence="5">
    <location>
        <begin position="100"/>
        <end position="476"/>
    </location>
</feature>
<keyword evidence="4" id="KW-0472">Membrane</keyword>
<evidence type="ECO:0000259" key="5">
    <source>
        <dbReference type="Pfam" id="PF00496"/>
    </source>
</evidence>
<dbReference type="CDD" id="cd08513">
    <property type="entry name" value="PBP2_thermophilic_Hb8_like"/>
    <property type="match status" value="1"/>
</dbReference>
<protein>
    <recommendedName>
        <fullName evidence="5">Solute-binding protein family 5 domain-containing protein</fullName>
    </recommendedName>
</protein>
<evidence type="ECO:0000313" key="6">
    <source>
        <dbReference type="EMBL" id="OGI81528.1"/>
    </source>
</evidence>
<keyword evidence="2" id="KW-0813">Transport</keyword>
<evidence type="ECO:0000256" key="4">
    <source>
        <dbReference type="SAM" id="Phobius"/>
    </source>
</evidence>
<reference evidence="6 7" key="1">
    <citation type="journal article" date="2016" name="Nat. Commun.">
        <title>Thousands of microbial genomes shed light on interconnected biogeochemical processes in an aquifer system.</title>
        <authorList>
            <person name="Anantharaman K."/>
            <person name="Brown C.T."/>
            <person name="Hug L.A."/>
            <person name="Sharon I."/>
            <person name="Castelle C.J."/>
            <person name="Probst A.J."/>
            <person name="Thomas B.C."/>
            <person name="Singh A."/>
            <person name="Wilkins M.J."/>
            <person name="Karaoz U."/>
            <person name="Brodie E.L."/>
            <person name="Williams K.H."/>
            <person name="Hubbard S.S."/>
            <person name="Banfield J.F."/>
        </authorList>
    </citation>
    <scope>NUCLEOTIDE SEQUENCE [LARGE SCALE GENOMIC DNA]</scope>
</reference>
<comment type="similarity">
    <text evidence="1">Belongs to the bacterial solute-binding protein 5 family.</text>
</comment>
<feature type="transmembrane region" description="Helical" evidence="4">
    <location>
        <begin position="23"/>
        <end position="42"/>
    </location>
</feature>